<name>A0ABR3WSR7_9PEZI</name>
<organism evidence="4 5">
    <name type="scientific">Diaporthe australafricana</name>
    <dbReference type="NCBI Taxonomy" id="127596"/>
    <lineage>
        <taxon>Eukaryota</taxon>
        <taxon>Fungi</taxon>
        <taxon>Dikarya</taxon>
        <taxon>Ascomycota</taxon>
        <taxon>Pezizomycotina</taxon>
        <taxon>Sordariomycetes</taxon>
        <taxon>Sordariomycetidae</taxon>
        <taxon>Diaporthales</taxon>
        <taxon>Diaporthaceae</taxon>
        <taxon>Diaporthe</taxon>
    </lineage>
</organism>
<dbReference type="InterPro" id="IPR001509">
    <property type="entry name" value="Epimerase_deHydtase"/>
</dbReference>
<dbReference type="Pfam" id="PF01370">
    <property type="entry name" value="Epimerase"/>
    <property type="match status" value="1"/>
</dbReference>
<dbReference type="InterPro" id="IPR036291">
    <property type="entry name" value="NAD(P)-bd_dom_sf"/>
</dbReference>
<protein>
    <recommendedName>
        <fullName evidence="3">NAD-dependent epimerase/dehydratase domain-containing protein</fullName>
    </recommendedName>
</protein>
<dbReference type="PANTHER" id="PTHR10366">
    <property type="entry name" value="NAD DEPENDENT EPIMERASE/DEHYDRATASE"/>
    <property type="match status" value="1"/>
</dbReference>
<accession>A0ABR3WSR7</accession>
<reference evidence="4 5" key="1">
    <citation type="journal article" date="2024" name="IMA Fungus">
        <title>IMA Genome - F19 : A genome assembly and annotation guide to empower mycologists, including annotated draft genome sequences of Ceratocystis pirilliformis, Diaporthe australafricana, Fusarium ophioides, Paecilomyces lecythidis, and Sporothrix stenoceras.</title>
        <authorList>
            <person name="Aylward J."/>
            <person name="Wilson A.M."/>
            <person name="Visagie C.M."/>
            <person name="Spraker J."/>
            <person name="Barnes I."/>
            <person name="Buitendag C."/>
            <person name="Ceriani C."/>
            <person name="Del Mar Angel L."/>
            <person name="du Plessis D."/>
            <person name="Fuchs T."/>
            <person name="Gasser K."/>
            <person name="Kramer D."/>
            <person name="Li W."/>
            <person name="Munsamy K."/>
            <person name="Piso A."/>
            <person name="Price J.L."/>
            <person name="Sonnekus B."/>
            <person name="Thomas C."/>
            <person name="van der Nest A."/>
            <person name="van Dijk A."/>
            <person name="van Heerden A."/>
            <person name="van Vuuren N."/>
            <person name="Yilmaz N."/>
            <person name="Duong T.A."/>
            <person name="van der Merwe N.A."/>
            <person name="Wingfield M.J."/>
            <person name="Wingfield B.D."/>
        </authorList>
    </citation>
    <scope>NUCLEOTIDE SEQUENCE [LARGE SCALE GENOMIC DNA]</scope>
    <source>
        <strain evidence="4 5">CMW 18300</strain>
    </source>
</reference>
<comment type="caution">
    <text evidence="4">The sequence shown here is derived from an EMBL/GenBank/DDBJ whole genome shotgun (WGS) entry which is preliminary data.</text>
</comment>
<evidence type="ECO:0000313" key="4">
    <source>
        <dbReference type="EMBL" id="KAL1866489.1"/>
    </source>
</evidence>
<evidence type="ECO:0000256" key="2">
    <source>
        <dbReference type="ARBA" id="ARBA00023445"/>
    </source>
</evidence>
<dbReference type="Gene3D" id="3.40.50.720">
    <property type="entry name" value="NAD(P)-binding Rossmann-like Domain"/>
    <property type="match status" value="1"/>
</dbReference>
<dbReference type="SUPFAM" id="SSF51735">
    <property type="entry name" value="NAD(P)-binding Rossmann-fold domains"/>
    <property type="match status" value="1"/>
</dbReference>
<dbReference type="Proteomes" id="UP001583177">
    <property type="component" value="Unassembled WGS sequence"/>
</dbReference>
<evidence type="ECO:0000259" key="3">
    <source>
        <dbReference type="Pfam" id="PF01370"/>
    </source>
</evidence>
<sequence>MSPIDNPAIPKGSTVLVVGANGFIGSNISDQLLKLGYKVRGTTRNVEKSKWVSDLFSRRYGRGVFELVAVPDMEAEGAFDEAVKRVSAVVHTATNYTMDPDPNAVIPGSIKGTVNALTSAAQEQSVRRFVLTSSSASALIPKPNNPVTVTTETWNDENVTFATRGPPYEPERAYPVYAAAKTLAEREAWKFVREKKPAFTLNAVLPNINFGASLDYANQGHSSTSALVVELFKGNWQLLAGLPAQYFVDVQDTALLHVAAAIHPDVESERVFAFAEPVNGDAILAIMRKLYPTRTFPADFQAEKDLSDIVPRKRAEALLSDMGKVGGWTSLEESIKRNTEDIIIT</sequence>
<dbReference type="EMBL" id="JAWRVE010000055">
    <property type="protein sequence ID" value="KAL1866489.1"/>
    <property type="molecule type" value="Genomic_DNA"/>
</dbReference>
<dbReference type="PANTHER" id="PTHR10366:SF562">
    <property type="entry name" value="ALDEHYDE REDUCTASE II (AFU_ORTHOLOGUE AFUA_1G11360)"/>
    <property type="match status" value="1"/>
</dbReference>
<proteinExistence type="inferred from homology"/>
<dbReference type="InterPro" id="IPR050425">
    <property type="entry name" value="NAD(P)_dehydrat-like"/>
</dbReference>
<feature type="domain" description="NAD-dependent epimerase/dehydratase" evidence="3">
    <location>
        <begin position="15"/>
        <end position="266"/>
    </location>
</feature>
<keyword evidence="1" id="KW-0560">Oxidoreductase</keyword>
<keyword evidence="5" id="KW-1185">Reference proteome</keyword>
<gene>
    <name evidence="4" type="ORF">Daus18300_006724</name>
</gene>
<evidence type="ECO:0000313" key="5">
    <source>
        <dbReference type="Proteomes" id="UP001583177"/>
    </source>
</evidence>
<evidence type="ECO:0000256" key="1">
    <source>
        <dbReference type="ARBA" id="ARBA00023002"/>
    </source>
</evidence>
<comment type="similarity">
    <text evidence="2">Belongs to the NAD(P)-dependent epimerase/dehydratase family. Dihydroflavonol-4-reductase subfamily.</text>
</comment>